<gene>
    <name evidence="1" type="ORF">CLV74_102311</name>
</gene>
<accession>A0A2T0X0C2</accession>
<dbReference type="Proteomes" id="UP000238392">
    <property type="component" value="Unassembled WGS sequence"/>
</dbReference>
<reference evidence="1 2" key="1">
    <citation type="submission" date="2018-03" db="EMBL/GenBank/DDBJ databases">
        <title>Genomic Encyclopedia of Archaeal and Bacterial Type Strains, Phase II (KMG-II): from individual species to whole genera.</title>
        <authorList>
            <person name="Goeker M."/>
        </authorList>
    </citation>
    <scope>NUCLEOTIDE SEQUENCE [LARGE SCALE GENOMIC DNA]</scope>
    <source>
        <strain evidence="1 2">DSM 100212</strain>
    </source>
</reference>
<sequence length="46" mass="4672">MKQVLTIGILGLLGGLALAYVVLTYQASLQRDGSLSRSALPAAIAG</sequence>
<keyword evidence="2" id="KW-1185">Reference proteome</keyword>
<evidence type="ECO:0000313" key="1">
    <source>
        <dbReference type="EMBL" id="PRY92396.1"/>
    </source>
</evidence>
<evidence type="ECO:0000313" key="2">
    <source>
        <dbReference type="Proteomes" id="UP000238392"/>
    </source>
</evidence>
<protein>
    <submittedName>
        <fullName evidence="1">Uncharacterized protein</fullName>
    </submittedName>
</protein>
<proteinExistence type="predicted"/>
<comment type="caution">
    <text evidence="1">The sequence shown here is derived from an EMBL/GenBank/DDBJ whole genome shotgun (WGS) entry which is preliminary data.</text>
</comment>
<dbReference type="RefSeq" id="WP_170107973.1">
    <property type="nucleotide sequence ID" value="NZ_PVTQ01000002.1"/>
</dbReference>
<organism evidence="1 2">
    <name type="scientific">Donghicola tyrosinivorans</name>
    <dbReference type="NCBI Taxonomy" id="1652492"/>
    <lineage>
        <taxon>Bacteria</taxon>
        <taxon>Pseudomonadati</taxon>
        <taxon>Pseudomonadota</taxon>
        <taxon>Alphaproteobacteria</taxon>
        <taxon>Rhodobacterales</taxon>
        <taxon>Roseobacteraceae</taxon>
        <taxon>Donghicola</taxon>
    </lineage>
</organism>
<dbReference type="EMBL" id="PVTQ01000002">
    <property type="protein sequence ID" value="PRY92396.1"/>
    <property type="molecule type" value="Genomic_DNA"/>
</dbReference>
<dbReference type="AlphaFoldDB" id="A0A2T0X0C2"/>
<name>A0A2T0X0C2_9RHOB</name>